<dbReference type="Pfam" id="PF02146">
    <property type="entry name" value="SIR2"/>
    <property type="match status" value="1"/>
</dbReference>
<evidence type="ECO:0000256" key="6">
    <source>
        <dbReference type="ARBA" id="ARBA00023027"/>
    </source>
</evidence>
<dbReference type="PROSITE" id="PS50305">
    <property type="entry name" value="SIRTUIN"/>
    <property type="match status" value="1"/>
</dbReference>
<dbReference type="Proteomes" id="UP000664521">
    <property type="component" value="Unassembled WGS sequence"/>
</dbReference>
<evidence type="ECO:0000256" key="5">
    <source>
        <dbReference type="ARBA" id="ARBA00022833"/>
    </source>
</evidence>
<organism evidence="10 11">
    <name type="scientific">Heterodermia speciosa</name>
    <dbReference type="NCBI Taxonomy" id="116794"/>
    <lineage>
        <taxon>Eukaryota</taxon>
        <taxon>Fungi</taxon>
        <taxon>Dikarya</taxon>
        <taxon>Ascomycota</taxon>
        <taxon>Pezizomycotina</taxon>
        <taxon>Lecanoromycetes</taxon>
        <taxon>OSLEUM clade</taxon>
        <taxon>Lecanoromycetidae</taxon>
        <taxon>Caliciales</taxon>
        <taxon>Physciaceae</taxon>
        <taxon>Heterodermia</taxon>
    </lineage>
</organism>
<evidence type="ECO:0000256" key="2">
    <source>
        <dbReference type="ARBA" id="ARBA00006924"/>
    </source>
</evidence>
<keyword evidence="5 7" id="KW-0862">Zinc</keyword>
<dbReference type="InterPro" id="IPR026590">
    <property type="entry name" value="Ssirtuin_cat_dom"/>
</dbReference>
<dbReference type="PANTHER" id="PTHR11085">
    <property type="entry name" value="NAD-DEPENDENT PROTEIN DEACYLASE SIRTUIN-5, MITOCHONDRIAL-RELATED"/>
    <property type="match status" value="1"/>
</dbReference>
<evidence type="ECO:0000313" key="10">
    <source>
        <dbReference type="EMBL" id="CAF9934336.1"/>
    </source>
</evidence>
<proteinExistence type="inferred from homology"/>
<evidence type="ECO:0000256" key="3">
    <source>
        <dbReference type="ARBA" id="ARBA00022679"/>
    </source>
</evidence>
<dbReference type="GO" id="GO:0046872">
    <property type="term" value="F:metal ion binding"/>
    <property type="evidence" value="ECO:0007669"/>
    <property type="project" value="UniProtKB-KW"/>
</dbReference>
<evidence type="ECO:0000313" key="11">
    <source>
        <dbReference type="Proteomes" id="UP000664521"/>
    </source>
</evidence>
<dbReference type="EMBL" id="CAJPDS010000074">
    <property type="protein sequence ID" value="CAF9934336.1"/>
    <property type="molecule type" value="Genomic_DNA"/>
</dbReference>
<dbReference type="GO" id="GO:0046970">
    <property type="term" value="F:histone H4K16 deacetylase activity, NAD-dependent"/>
    <property type="evidence" value="ECO:0007669"/>
    <property type="project" value="TreeGrafter"/>
</dbReference>
<keyword evidence="11" id="KW-1185">Reference proteome</keyword>
<feature type="active site" description="Proton acceptor" evidence="7">
    <location>
        <position position="278"/>
    </location>
</feature>
<evidence type="ECO:0000256" key="8">
    <source>
        <dbReference type="SAM" id="MobiDB-lite"/>
    </source>
</evidence>
<feature type="binding site" evidence="7">
    <location>
        <position position="289"/>
    </location>
    <ligand>
        <name>Zn(2+)</name>
        <dbReference type="ChEBI" id="CHEBI:29105"/>
    </ligand>
</feature>
<protein>
    <submittedName>
        <fullName evidence="10">NAD-dependent histone deacetylase sir2</fullName>
    </submittedName>
</protein>
<accession>A0A8H3G157</accession>
<keyword evidence="6" id="KW-0520">NAD</keyword>
<feature type="binding site" evidence="7">
    <location>
        <position position="286"/>
    </location>
    <ligand>
        <name>Zn(2+)</name>
        <dbReference type="ChEBI" id="CHEBI:29105"/>
    </ligand>
</feature>
<comment type="cofactor">
    <cofactor evidence="1">
        <name>Zn(2+)</name>
        <dbReference type="ChEBI" id="CHEBI:29105"/>
    </cofactor>
</comment>
<dbReference type="InterPro" id="IPR026591">
    <property type="entry name" value="Sirtuin_cat_small_dom_sf"/>
</dbReference>
<feature type="binding site" evidence="7">
    <location>
        <position position="310"/>
    </location>
    <ligand>
        <name>Zn(2+)</name>
        <dbReference type="ChEBI" id="CHEBI:29105"/>
    </ligand>
</feature>
<feature type="region of interest" description="Disordered" evidence="8">
    <location>
        <begin position="24"/>
        <end position="50"/>
    </location>
</feature>
<dbReference type="GO" id="GO:0070403">
    <property type="term" value="F:NAD+ binding"/>
    <property type="evidence" value="ECO:0007669"/>
    <property type="project" value="InterPro"/>
</dbReference>
<dbReference type="Gene3D" id="3.40.50.1220">
    <property type="entry name" value="TPP-binding domain"/>
    <property type="match status" value="1"/>
</dbReference>
<feature type="domain" description="Deacetylase sirtuin-type" evidence="9">
    <location>
        <begin position="150"/>
        <end position="456"/>
    </location>
</feature>
<feature type="binding site" evidence="7">
    <location>
        <position position="313"/>
    </location>
    <ligand>
        <name>Zn(2+)</name>
        <dbReference type="ChEBI" id="CHEBI:29105"/>
    </ligand>
</feature>
<dbReference type="InterPro" id="IPR050134">
    <property type="entry name" value="NAD-dep_sirtuin_deacylases"/>
</dbReference>
<evidence type="ECO:0000256" key="4">
    <source>
        <dbReference type="ARBA" id="ARBA00022723"/>
    </source>
</evidence>
<dbReference type="PANTHER" id="PTHR11085:SF9">
    <property type="entry name" value="NAD-DEPENDENT PROTEIN DEACETYLASE SIRTUIN-1"/>
    <property type="match status" value="1"/>
</dbReference>
<comment type="similarity">
    <text evidence="2">Belongs to the sirtuin family. Class I subfamily.</text>
</comment>
<gene>
    <name evidence="10" type="primary">SIR2</name>
    <name evidence="10" type="ORF">HETSPECPRED_009189</name>
</gene>
<evidence type="ECO:0000259" key="9">
    <source>
        <dbReference type="PROSITE" id="PS50305"/>
    </source>
</evidence>
<dbReference type="SUPFAM" id="SSF52467">
    <property type="entry name" value="DHS-like NAD/FAD-binding domain"/>
    <property type="match status" value="1"/>
</dbReference>
<dbReference type="AlphaFoldDB" id="A0A8H3G157"/>
<evidence type="ECO:0000256" key="7">
    <source>
        <dbReference type="PROSITE-ProRule" id="PRU00236"/>
    </source>
</evidence>
<reference evidence="10" key="1">
    <citation type="submission" date="2021-03" db="EMBL/GenBank/DDBJ databases">
        <authorList>
            <person name="Tagirdzhanova G."/>
        </authorList>
    </citation>
    <scope>NUCLEOTIDE SEQUENCE</scope>
</reference>
<comment type="caution">
    <text evidence="10">The sequence shown here is derived from an EMBL/GenBank/DDBJ whole genome shotgun (WGS) entry which is preliminary data.</text>
</comment>
<dbReference type="OrthoDB" id="420264at2759"/>
<dbReference type="GO" id="GO:0005634">
    <property type="term" value="C:nucleus"/>
    <property type="evidence" value="ECO:0007669"/>
    <property type="project" value="TreeGrafter"/>
</dbReference>
<evidence type="ECO:0000256" key="1">
    <source>
        <dbReference type="ARBA" id="ARBA00001947"/>
    </source>
</evidence>
<keyword evidence="4 7" id="KW-0479">Metal-binding</keyword>
<dbReference type="Gene3D" id="3.30.1600.10">
    <property type="entry name" value="SIR2/SIRT2 'Small Domain"/>
    <property type="match status" value="1"/>
</dbReference>
<dbReference type="InterPro" id="IPR003000">
    <property type="entry name" value="Sirtuin"/>
</dbReference>
<sequence>MASADGMLGGSPLKAPAIEIVNLLSDAEDSANEPAPPTEQPQEDASSDDFRHEEWSMYEDALEGAVDDVSNDQILDVCTVEESLAFRKLLRAEGEDKFLAETVENGSITAKKLCTAFGIRPPAFLEGQSDEAYYNLLGLGICRELSKRVKLPQYNTIDDVVTLLQNSNNIIVLTGAGISTSLGIPDFRSKTTGLYSQLQHLGLSDPQEVFDISIFREDPTIFYSIAKDILPSTSTFSPTHAFIRLLQDRSKLLTNYTQNIDNIETHAGILPSKLIQCHGSFATATCLECAYQVPCSAIYTDLKSGRVARCDRCVQSLRQAKPTGGGIKRKRSYGGLPPKSHKKKREDYEDSTDEDEDYEVAVAGVMKPDITFFGEDLPDAFSQRLTLHDRDKVDLVLVIGTSLKVAPVSEVVGFLPRETPQVYISREACSHVDFDVDLLGDCDVVVAELCRRLGWELKHEMIPHESTISVELAQGYDSRYSIKAVI</sequence>
<feature type="region of interest" description="Disordered" evidence="8">
    <location>
        <begin position="322"/>
        <end position="356"/>
    </location>
</feature>
<dbReference type="InterPro" id="IPR029035">
    <property type="entry name" value="DHS-like_NAD/FAD-binding_dom"/>
</dbReference>
<name>A0A8H3G157_9LECA</name>
<keyword evidence="3" id="KW-0808">Transferase</keyword>